<comment type="caution">
    <text evidence="3">The sequence shown here is derived from an EMBL/GenBank/DDBJ whole genome shotgun (WGS) entry which is preliminary data.</text>
</comment>
<evidence type="ECO:0000256" key="2">
    <source>
        <dbReference type="SAM" id="Phobius"/>
    </source>
</evidence>
<evidence type="ECO:0000313" key="3">
    <source>
        <dbReference type="EMBL" id="TPW26414.1"/>
    </source>
</evidence>
<accession>A0A506U0A6</accession>
<dbReference type="Proteomes" id="UP000318801">
    <property type="component" value="Unassembled WGS sequence"/>
</dbReference>
<keyword evidence="2" id="KW-0812">Transmembrane</keyword>
<proteinExistence type="predicted"/>
<evidence type="ECO:0000256" key="1">
    <source>
        <dbReference type="SAM" id="MobiDB-lite"/>
    </source>
</evidence>
<protein>
    <submittedName>
        <fullName evidence="3">Uncharacterized protein</fullName>
    </submittedName>
</protein>
<sequence>MDPIATSMNMRTQEIVFALFQLIVLALVLERGLFIAFDVKYWRDRINGGTKAIVTIALAFLICWRFSFDLMARVLDMSDASTLIGISITAFIVAGGSAGAMRLMQDFLGLSRTARDAAKAEQTAKKERAEAERIEAETRKRTATI</sequence>
<name>A0A506U0A6_9HYPH</name>
<keyword evidence="2" id="KW-1133">Transmembrane helix</keyword>
<reference evidence="3 4" key="1">
    <citation type="submission" date="2019-06" db="EMBL/GenBank/DDBJ databases">
        <authorList>
            <person name="Li M."/>
        </authorList>
    </citation>
    <scope>NUCLEOTIDE SEQUENCE [LARGE SCALE GENOMIC DNA]</scope>
    <source>
        <strain evidence="3 4">BGMRC2036</strain>
    </source>
</reference>
<feature type="transmembrane region" description="Helical" evidence="2">
    <location>
        <begin position="49"/>
        <end position="68"/>
    </location>
</feature>
<feature type="region of interest" description="Disordered" evidence="1">
    <location>
        <begin position="121"/>
        <end position="145"/>
    </location>
</feature>
<dbReference type="OrthoDB" id="7182985at2"/>
<feature type="transmembrane region" description="Helical" evidence="2">
    <location>
        <begin position="80"/>
        <end position="103"/>
    </location>
</feature>
<feature type="transmembrane region" description="Helical" evidence="2">
    <location>
        <begin position="15"/>
        <end position="37"/>
    </location>
</feature>
<dbReference type="RefSeq" id="WP_141151240.1">
    <property type="nucleotide sequence ID" value="NZ_VHLG01000031.1"/>
</dbReference>
<keyword evidence="2" id="KW-0472">Membrane</keyword>
<dbReference type="AlphaFoldDB" id="A0A506U0A6"/>
<dbReference type="EMBL" id="VHLG01000031">
    <property type="protein sequence ID" value="TPW26414.1"/>
    <property type="molecule type" value="Genomic_DNA"/>
</dbReference>
<organism evidence="3 4">
    <name type="scientific">Martelella alba</name>
    <dbReference type="NCBI Taxonomy" id="2590451"/>
    <lineage>
        <taxon>Bacteria</taxon>
        <taxon>Pseudomonadati</taxon>
        <taxon>Pseudomonadota</taxon>
        <taxon>Alphaproteobacteria</taxon>
        <taxon>Hyphomicrobiales</taxon>
        <taxon>Aurantimonadaceae</taxon>
        <taxon>Martelella</taxon>
    </lineage>
</organism>
<evidence type="ECO:0000313" key="4">
    <source>
        <dbReference type="Proteomes" id="UP000318801"/>
    </source>
</evidence>
<gene>
    <name evidence="3" type="ORF">FJU08_22285</name>
</gene>
<keyword evidence="4" id="KW-1185">Reference proteome</keyword>